<proteinExistence type="predicted"/>
<evidence type="ECO:0000313" key="2">
    <source>
        <dbReference type="EMBL" id="EJK63387.1"/>
    </source>
</evidence>
<evidence type="ECO:0000313" key="3">
    <source>
        <dbReference type="Proteomes" id="UP000266841"/>
    </source>
</evidence>
<protein>
    <submittedName>
        <fullName evidence="2">Uncharacterized protein</fullName>
    </submittedName>
</protein>
<sequence>MRIRRVPRVLYSASCSVEVGKEFVASIASTLETALERALDSPRRRSHKSDNYYLDNDNTSSPAPRHSKIRPPKFVDLIVSVKMERSTNSSVTFNMVNIELSELLYRNQRGILHLEQVATAPHYLDSHISPSLFTTWDNSPPRKTKRNYNSAPSLVAAAAAGACIAHFGWSSQCAIKLQPYKFLKDLQATILSEQFFVSVCPGSLLLSASLGMIVENSAMLTKLSSCTCRWTAGGRAEEIYYRQAEGCAHGR</sequence>
<comment type="caution">
    <text evidence="2">The sequence shown here is derived from an EMBL/GenBank/DDBJ whole genome shotgun (WGS) entry which is preliminary data.</text>
</comment>
<accession>K0SYS2</accession>
<dbReference type="AlphaFoldDB" id="K0SYS2"/>
<reference evidence="2 3" key="1">
    <citation type="journal article" date="2012" name="Genome Biol.">
        <title>Genome and low-iron response of an oceanic diatom adapted to chronic iron limitation.</title>
        <authorList>
            <person name="Lommer M."/>
            <person name="Specht M."/>
            <person name="Roy A.S."/>
            <person name="Kraemer L."/>
            <person name="Andreson R."/>
            <person name="Gutowska M.A."/>
            <person name="Wolf J."/>
            <person name="Bergner S.V."/>
            <person name="Schilhabel M.B."/>
            <person name="Klostermeier U.C."/>
            <person name="Beiko R.G."/>
            <person name="Rosenstiel P."/>
            <person name="Hippler M."/>
            <person name="Laroche J."/>
        </authorList>
    </citation>
    <scope>NUCLEOTIDE SEQUENCE [LARGE SCALE GENOMIC DNA]</scope>
    <source>
        <strain evidence="2 3">CCMP1005</strain>
    </source>
</reference>
<keyword evidence="3" id="KW-1185">Reference proteome</keyword>
<name>K0SYS2_THAOC</name>
<dbReference type="EMBL" id="AGNL01018274">
    <property type="protein sequence ID" value="EJK63387.1"/>
    <property type="molecule type" value="Genomic_DNA"/>
</dbReference>
<gene>
    <name evidence="2" type="ORF">THAOC_15952</name>
</gene>
<organism evidence="2 3">
    <name type="scientific">Thalassiosira oceanica</name>
    <name type="common">Marine diatom</name>
    <dbReference type="NCBI Taxonomy" id="159749"/>
    <lineage>
        <taxon>Eukaryota</taxon>
        <taxon>Sar</taxon>
        <taxon>Stramenopiles</taxon>
        <taxon>Ochrophyta</taxon>
        <taxon>Bacillariophyta</taxon>
        <taxon>Coscinodiscophyceae</taxon>
        <taxon>Thalassiosirophycidae</taxon>
        <taxon>Thalassiosirales</taxon>
        <taxon>Thalassiosiraceae</taxon>
        <taxon>Thalassiosira</taxon>
    </lineage>
</organism>
<feature type="region of interest" description="Disordered" evidence="1">
    <location>
        <begin position="38"/>
        <end position="69"/>
    </location>
</feature>
<dbReference type="Proteomes" id="UP000266841">
    <property type="component" value="Unassembled WGS sequence"/>
</dbReference>
<evidence type="ECO:0000256" key="1">
    <source>
        <dbReference type="SAM" id="MobiDB-lite"/>
    </source>
</evidence>